<accession>A0ABD2YSX8</accession>
<dbReference type="EMBL" id="JBJUIK010000012">
    <property type="protein sequence ID" value="KAL3509110.1"/>
    <property type="molecule type" value="Genomic_DNA"/>
</dbReference>
<proteinExistence type="predicted"/>
<reference evidence="1 2" key="1">
    <citation type="submission" date="2024-11" db="EMBL/GenBank/DDBJ databases">
        <title>A near-complete genome assembly of Cinchona calisaya.</title>
        <authorList>
            <person name="Lian D.C."/>
            <person name="Zhao X.W."/>
            <person name="Wei L."/>
        </authorList>
    </citation>
    <scope>NUCLEOTIDE SEQUENCE [LARGE SCALE GENOMIC DNA]</scope>
    <source>
        <tissue evidence="1">Nenye</tissue>
    </source>
</reference>
<sequence>MKYLMCDRLMGVEWCLRWLLAGDGQSVSYQVAHSLPPHTNNNFSYFSPISSPFLRVSAPPYVQHGAPDDHFIHSGAVLGARSMSSWWRNVEPAAKDPILGVIEAFLADPSPNNVGLVSLP</sequence>
<organism evidence="1 2">
    <name type="scientific">Cinchona calisaya</name>
    <dbReference type="NCBI Taxonomy" id="153742"/>
    <lineage>
        <taxon>Eukaryota</taxon>
        <taxon>Viridiplantae</taxon>
        <taxon>Streptophyta</taxon>
        <taxon>Embryophyta</taxon>
        <taxon>Tracheophyta</taxon>
        <taxon>Spermatophyta</taxon>
        <taxon>Magnoliopsida</taxon>
        <taxon>eudicotyledons</taxon>
        <taxon>Gunneridae</taxon>
        <taxon>Pentapetalae</taxon>
        <taxon>asterids</taxon>
        <taxon>lamiids</taxon>
        <taxon>Gentianales</taxon>
        <taxon>Rubiaceae</taxon>
        <taxon>Cinchonoideae</taxon>
        <taxon>Cinchoneae</taxon>
        <taxon>Cinchona</taxon>
    </lineage>
</organism>
<comment type="caution">
    <text evidence="1">The sequence shown here is derived from an EMBL/GenBank/DDBJ whole genome shotgun (WGS) entry which is preliminary data.</text>
</comment>
<protein>
    <submittedName>
        <fullName evidence="1">Uncharacterized protein</fullName>
    </submittedName>
</protein>
<name>A0ABD2YSX8_9GENT</name>
<dbReference type="AlphaFoldDB" id="A0ABD2YSX8"/>
<evidence type="ECO:0000313" key="1">
    <source>
        <dbReference type="EMBL" id="KAL3509110.1"/>
    </source>
</evidence>
<dbReference type="Proteomes" id="UP001630127">
    <property type="component" value="Unassembled WGS sequence"/>
</dbReference>
<gene>
    <name evidence="1" type="ORF">ACH5RR_028511</name>
</gene>
<evidence type="ECO:0000313" key="2">
    <source>
        <dbReference type="Proteomes" id="UP001630127"/>
    </source>
</evidence>
<keyword evidence="2" id="KW-1185">Reference proteome</keyword>